<dbReference type="RefSeq" id="WP_109893969.1">
    <property type="nucleotide sequence ID" value="NZ_CP029550.1"/>
</dbReference>
<dbReference type="Proteomes" id="UP000245926">
    <property type="component" value="Chromosome"/>
</dbReference>
<proteinExistence type="predicted"/>
<dbReference type="KEGG" id="mets:DK389_25845"/>
<sequence>MADDAIPARGIGTRKVRVCQSMPKAERYRAFLVTVLVRHQPRRTYAVLTRTPEDALAAVKQLSTEKSKLYVVGGLSRILVRHLKMKPNDMRLIDSGSQVPPSAPGAASLPPSLLATPGGDMK</sequence>
<reference evidence="3" key="1">
    <citation type="submission" date="2018-05" db="EMBL/GenBank/DDBJ databases">
        <title>Complete Genome Sequence of Methylobacterium sp. 17SD2-17.</title>
        <authorList>
            <person name="Srinivasan S."/>
        </authorList>
    </citation>
    <scope>NUCLEOTIDE SEQUENCE [LARGE SCALE GENOMIC DNA]</scope>
    <source>
        <strain evidence="3">17SD2-17</strain>
    </source>
</reference>
<keyword evidence="3" id="KW-1185">Reference proteome</keyword>
<dbReference type="AlphaFoldDB" id="A0A2U8WCY5"/>
<evidence type="ECO:0000256" key="1">
    <source>
        <dbReference type="SAM" id="MobiDB-lite"/>
    </source>
</evidence>
<dbReference type="EMBL" id="CP029550">
    <property type="protein sequence ID" value="AWN43300.1"/>
    <property type="molecule type" value="Genomic_DNA"/>
</dbReference>
<name>A0A2U8WCY5_9HYPH</name>
<protein>
    <submittedName>
        <fullName evidence="2">Uncharacterized protein</fullName>
    </submittedName>
</protein>
<feature type="compositionally biased region" description="Low complexity" evidence="1">
    <location>
        <begin position="104"/>
        <end position="122"/>
    </location>
</feature>
<feature type="region of interest" description="Disordered" evidence="1">
    <location>
        <begin position="91"/>
        <end position="122"/>
    </location>
</feature>
<accession>A0A2U8WCY5</accession>
<dbReference type="OrthoDB" id="8002388at2"/>
<organism evidence="2 3">
    <name type="scientific">Methylobacterium durans</name>
    <dbReference type="NCBI Taxonomy" id="2202825"/>
    <lineage>
        <taxon>Bacteria</taxon>
        <taxon>Pseudomonadati</taxon>
        <taxon>Pseudomonadota</taxon>
        <taxon>Alphaproteobacteria</taxon>
        <taxon>Hyphomicrobiales</taxon>
        <taxon>Methylobacteriaceae</taxon>
        <taxon>Methylobacterium</taxon>
    </lineage>
</organism>
<evidence type="ECO:0000313" key="3">
    <source>
        <dbReference type="Proteomes" id="UP000245926"/>
    </source>
</evidence>
<evidence type="ECO:0000313" key="2">
    <source>
        <dbReference type="EMBL" id="AWN43300.1"/>
    </source>
</evidence>
<gene>
    <name evidence="2" type="ORF">DK389_25845</name>
</gene>